<dbReference type="InterPro" id="IPR005186">
    <property type="entry name" value="FlaG"/>
</dbReference>
<accession>A0ABT1L789</accession>
<keyword evidence="2" id="KW-1185">Reference proteome</keyword>
<sequence length="147" mass="15220">MLKTGATLAASRRNATMDVGLTSKLAPAAGTPANGPDAAAAGRLAARTELPAVATVQPAAAAPSLKLDISDTGRRIQAVTEAAERQLQRDVEVDETTREPVVKYVDPDSGVVVRQVPEAEALRLKAYVRAVLDESAPAPGALARKEA</sequence>
<keyword evidence="1" id="KW-0969">Cilium</keyword>
<protein>
    <submittedName>
        <fullName evidence="1">Flagellar protein FlaG</fullName>
    </submittedName>
</protein>
<dbReference type="Pfam" id="PF03646">
    <property type="entry name" value="FlaG"/>
    <property type="match status" value="1"/>
</dbReference>
<dbReference type="Proteomes" id="UP001205890">
    <property type="component" value="Unassembled WGS sequence"/>
</dbReference>
<keyword evidence="1" id="KW-0282">Flagellum</keyword>
<keyword evidence="1" id="KW-0966">Cell projection</keyword>
<dbReference type="SUPFAM" id="SSF160214">
    <property type="entry name" value="FlaG-like"/>
    <property type="match status" value="1"/>
</dbReference>
<dbReference type="Gene3D" id="3.30.160.170">
    <property type="entry name" value="FlaG-like"/>
    <property type="match status" value="1"/>
</dbReference>
<dbReference type="RefSeq" id="WP_254738164.1">
    <property type="nucleotide sequence ID" value="NZ_JANCLU010000001.1"/>
</dbReference>
<name>A0ABT1L789_9HYPH</name>
<gene>
    <name evidence="1" type="ORF">NK718_02220</name>
</gene>
<proteinExistence type="predicted"/>
<evidence type="ECO:0000313" key="2">
    <source>
        <dbReference type="Proteomes" id="UP001205890"/>
    </source>
</evidence>
<organism evidence="1 2">
    <name type="scientific">Alsobacter ponti</name>
    <dbReference type="NCBI Taxonomy" id="2962936"/>
    <lineage>
        <taxon>Bacteria</taxon>
        <taxon>Pseudomonadati</taxon>
        <taxon>Pseudomonadota</taxon>
        <taxon>Alphaproteobacteria</taxon>
        <taxon>Hyphomicrobiales</taxon>
        <taxon>Alsobacteraceae</taxon>
        <taxon>Alsobacter</taxon>
    </lineage>
</organism>
<dbReference type="InterPro" id="IPR035924">
    <property type="entry name" value="FlaG-like_sf"/>
</dbReference>
<reference evidence="1 2" key="1">
    <citation type="submission" date="2022-07" db="EMBL/GenBank/DDBJ databases">
        <authorList>
            <person name="Li W.-J."/>
            <person name="Deng Q.-Q."/>
        </authorList>
    </citation>
    <scope>NUCLEOTIDE SEQUENCE [LARGE SCALE GENOMIC DNA]</scope>
    <source>
        <strain evidence="1 2">SYSU M60028</strain>
    </source>
</reference>
<evidence type="ECO:0000313" key="1">
    <source>
        <dbReference type="EMBL" id="MCP8937319.1"/>
    </source>
</evidence>
<comment type="caution">
    <text evidence="1">The sequence shown here is derived from an EMBL/GenBank/DDBJ whole genome shotgun (WGS) entry which is preliminary data.</text>
</comment>
<dbReference type="EMBL" id="JANCLU010000001">
    <property type="protein sequence ID" value="MCP8937319.1"/>
    <property type="molecule type" value="Genomic_DNA"/>
</dbReference>